<dbReference type="InterPro" id="IPR008733">
    <property type="entry name" value="PEX11"/>
</dbReference>
<dbReference type="PANTHER" id="PTHR12652">
    <property type="entry name" value="PEROXISOMAL BIOGENESIS FACTOR 11"/>
    <property type="match status" value="1"/>
</dbReference>
<keyword evidence="5" id="KW-0962">Peroxisome biogenesis</keyword>
<name>A0ABC8QSW6_9AQUA</name>
<dbReference type="PANTHER" id="PTHR12652:SF10">
    <property type="entry name" value="PEROXISOMAL MEMBRANE PROTEIN 11C-RELATED"/>
    <property type="match status" value="1"/>
</dbReference>
<evidence type="ECO:0000256" key="1">
    <source>
        <dbReference type="ARBA" id="ARBA00002503"/>
    </source>
</evidence>
<evidence type="ECO:0000256" key="3">
    <source>
        <dbReference type="ARBA" id="ARBA00008194"/>
    </source>
</evidence>
<comment type="function">
    <text evidence="1">Involved in peroxisomal proliferation. Promotes peroxisomal duplication, aggregation or elongation without fission.</text>
</comment>
<evidence type="ECO:0000256" key="6">
    <source>
        <dbReference type="ARBA" id="ARBA00023136"/>
    </source>
</evidence>
<comment type="caution">
    <text evidence="8">The sequence shown here is derived from an EMBL/GenBank/DDBJ whole genome shotgun (WGS) entry which is preliminary data.</text>
</comment>
<dbReference type="GO" id="GO:0016559">
    <property type="term" value="P:peroxisome fission"/>
    <property type="evidence" value="ECO:0007669"/>
    <property type="project" value="UniProtKB-ARBA"/>
</dbReference>
<reference evidence="8 9" key="1">
    <citation type="submission" date="2024-02" db="EMBL/GenBank/DDBJ databases">
        <authorList>
            <person name="Vignale AGUSTIN F."/>
            <person name="Sosa J E."/>
            <person name="Modenutti C."/>
        </authorList>
    </citation>
    <scope>NUCLEOTIDE SEQUENCE [LARGE SCALE GENOMIC DNA]</scope>
</reference>
<keyword evidence="7" id="KW-0576">Peroxisome</keyword>
<keyword evidence="6" id="KW-0472">Membrane</keyword>
<dbReference type="GO" id="GO:0042802">
    <property type="term" value="F:identical protein binding"/>
    <property type="evidence" value="ECO:0007669"/>
    <property type="project" value="UniProtKB-ARBA"/>
</dbReference>
<evidence type="ECO:0000256" key="4">
    <source>
        <dbReference type="ARBA" id="ARBA00011340"/>
    </source>
</evidence>
<dbReference type="GO" id="GO:0005778">
    <property type="term" value="C:peroxisomal membrane"/>
    <property type="evidence" value="ECO:0007669"/>
    <property type="project" value="UniProtKB-SubCell"/>
</dbReference>
<gene>
    <name evidence="8" type="ORF">ILEXP_LOCUS1390</name>
</gene>
<dbReference type="Proteomes" id="UP001642360">
    <property type="component" value="Unassembled WGS sequence"/>
</dbReference>
<evidence type="ECO:0000256" key="5">
    <source>
        <dbReference type="ARBA" id="ARBA00022593"/>
    </source>
</evidence>
<dbReference type="Pfam" id="PF05648">
    <property type="entry name" value="PEX11"/>
    <property type="match status" value="1"/>
</dbReference>
<evidence type="ECO:0000313" key="8">
    <source>
        <dbReference type="EMBL" id="CAK9134460.1"/>
    </source>
</evidence>
<evidence type="ECO:0000313" key="9">
    <source>
        <dbReference type="Proteomes" id="UP001642360"/>
    </source>
</evidence>
<comment type="similarity">
    <text evidence="3">Belongs to the peroxin-11 family.</text>
</comment>
<evidence type="ECO:0000256" key="7">
    <source>
        <dbReference type="ARBA" id="ARBA00023140"/>
    </source>
</evidence>
<organism evidence="8 9">
    <name type="scientific">Ilex paraguariensis</name>
    <name type="common">yerba mate</name>
    <dbReference type="NCBI Taxonomy" id="185542"/>
    <lineage>
        <taxon>Eukaryota</taxon>
        <taxon>Viridiplantae</taxon>
        <taxon>Streptophyta</taxon>
        <taxon>Embryophyta</taxon>
        <taxon>Tracheophyta</taxon>
        <taxon>Spermatophyta</taxon>
        <taxon>Magnoliopsida</taxon>
        <taxon>eudicotyledons</taxon>
        <taxon>Gunneridae</taxon>
        <taxon>Pentapetalae</taxon>
        <taxon>asterids</taxon>
        <taxon>campanulids</taxon>
        <taxon>Aquifoliales</taxon>
        <taxon>Aquifoliaceae</taxon>
        <taxon>Ilex</taxon>
    </lineage>
</organism>
<comment type="subcellular location">
    <subcellularLocation>
        <location evidence="2">Peroxisome membrane</location>
        <topology evidence="2">Multi-pass membrane protein</topology>
    </subcellularLocation>
</comment>
<dbReference type="EMBL" id="CAUOFW020000447">
    <property type="protein sequence ID" value="CAK9134460.1"/>
    <property type="molecule type" value="Genomic_DNA"/>
</dbReference>
<dbReference type="GO" id="GO:0044375">
    <property type="term" value="P:regulation of peroxisome size"/>
    <property type="evidence" value="ECO:0007669"/>
    <property type="project" value="UniProtKB-ARBA"/>
</dbReference>
<proteinExistence type="inferred from homology"/>
<evidence type="ECO:0000256" key="2">
    <source>
        <dbReference type="ARBA" id="ARBA00004585"/>
    </source>
</evidence>
<keyword evidence="9" id="KW-1185">Reference proteome</keyword>
<accession>A0ABC8QSW6</accession>
<comment type="subunit">
    <text evidence="4">Homooligomer. Interacts with ARC5 and FIS1B on peroxisomes.</text>
</comment>
<sequence>MELRFHLLCRLGIERNSYAASCLVVDFIEKFQQQGTSMVVGFTQNKDHAEIGELGRLSASMKKLEKDLKSTDKYKKEQYCNKLQKSNQRSLALIKTAMDIVVSVGLLQLAPKKVTLRVTGAFGFVSSLISCYHFNYIMASLTSLFNY</sequence>
<dbReference type="AlphaFoldDB" id="A0ABC8QSW6"/>
<protein>
    <submittedName>
        <fullName evidence="8">Uncharacterized protein</fullName>
    </submittedName>
</protein>